<gene>
    <name evidence="2" type="ORF">D9611_014539</name>
</gene>
<feature type="chain" id="PRO_5034817326" description="Secreted protein" evidence="1">
    <location>
        <begin position="18"/>
        <end position="213"/>
    </location>
</feature>
<dbReference type="InterPro" id="IPR025649">
    <property type="entry name" value="DUF4360"/>
</dbReference>
<feature type="signal peptide" evidence="1">
    <location>
        <begin position="1"/>
        <end position="17"/>
    </location>
</feature>
<accession>A0A8H5BS15</accession>
<keyword evidence="3" id="KW-1185">Reference proteome</keyword>
<name>A0A8H5BS15_9AGAR</name>
<keyword evidence="1" id="KW-0732">Signal</keyword>
<comment type="caution">
    <text evidence="2">The sequence shown here is derived from an EMBL/GenBank/DDBJ whole genome shotgun (WGS) entry which is preliminary data.</text>
</comment>
<dbReference type="OrthoDB" id="152248at2759"/>
<proteinExistence type="predicted"/>
<evidence type="ECO:0000313" key="2">
    <source>
        <dbReference type="EMBL" id="KAF5328487.1"/>
    </source>
</evidence>
<dbReference type="Pfam" id="PF14273">
    <property type="entry name" value="DUF4360"/>
    <property type="match status" value="1"/>
</dbReference>
<dbReference type="PANTHER" id="PTHR38847:SF1">
    <property type="entry name" value="PSEUDOURIDINE SYNTHASE RSUA_RLUA-LIKE DOMAIN-CONTAINING PROTEIN"/>
    <property type="match status" value="1"/>
</dbReference>
<evidence type="ECO:0000313" key="3">
    <source>
        <dbReference type="Proteomes" id="UP000541558"/>
    </source>
</evidence>
<dbReference type="Proteomes" id="UP000541558">
    <property type="component" value="Unassembled WGS sequence"/>
</dbReference>
<evidence type="ECO:0008006" key="4">
    <source>
        <dbReference type="Google" id="ProtNLM"/>
    </source>
</evidence>
<dbReference type="PANTHER" id="PTHR38847">
    <property type="match status" value="1"/>
</dbReference>
<organism evidence="2 3">
    <name type="scientific">Ephemerocybe angulata</name>
    <dbReference type="NCBI Taxonomy" id="980116"/>
    <lineage>
        <taxon>Eukaryota</taxon>
        <taxon>Fungi</taxon>
        <taxon>Dikarya</taxon>
        <taxon>Basidiomycota</taxon>
        <taxon>Agaricomycotina</taxon>
        <taxon>Agaricomycetes</taxon>
        <taxon>Agaricomycetidae</taxon>
        <taxon>Agaricales</taxon>
        <taxon>Agaricineae</taxon>
        <taxon>Psathyrellaceae</taxon>
        <taxon>Ephemerocybe</taxon>
    </lineage>
</organism>
<dbReference type="AlphaFoldDB" id="A0A8H5BS15"/>
<evidence type="ECO:0000256" key="1">
    <source>
        <dbReference type="SAM" id="SignalP"/>
    </source>
</evidence>
<dbReference type="EMBL" id="JAACJK010000129">
    <property type="protein sequence ID" value="KAF5328487.1"/>
    <property type="molecule type" value="Genomic_DNA"/>
</dbReference>
<reference evidence="2 3" key="1">
    <citation type="journal article" date="2020" name="ISME J.">
        <title>Uncovering the hidden diversity of litter-decomposition mechanisms in mushroom-forming fungi.</title>
        <authorList>
            <person name="Floudas D."/>
            <person name="Bentzer J."/>
            <person name="Ahren D."/>
            <person name="Johansson T."/>
            <person name="Persson P."/>
            <person name="Tunlid A."/>
        </authorList>
    </citation>
    <scope>NUCLEOTIDE SEQUENCE [LARGE SCALE GENOMIC DNA]</scope>
    <source>
        <strain evidence="2 3">CBS 175.51</strain>
    </source>
</reference>
<sequence>MLFRFVSLLTLASAAFAAPQPRAVAPPTGFSITSLGFSGTGCPANTAHYVLASDRSYVNVTFSKFYAEAGPSIPVSSNRRNCALTFGVKVPPGFTFGVASVDYRGYYQLDSKVTAAQQSIYYFQGQITQATARSNLVGPVAGKSCLRASYFYRDNFDLVSTVFAPCGASTVLNINGEVRVNNQDNTKGSGYLANDSLDTSLKQTLNFLWQTCK</sequence>
<protein>
    <recommendedName>
        <fullName evidence="4">Secreted protein</fullName>
    </recommendedName>
</protein>